<reference evidence="4" key="1">
    <citation type="journal article" date="2019" name="bioRxiv">
        <title>The Genome of the Zebra Mussel, Dreissena polymorpha: A Resource for Invasive Species Research.</title>
        <authorList>
            <person name="McCartney M.A."/>
            <person name="Auch B."/>
            <person name="Kono T."/>
            <person name="Mallez S."/>
            <person name="Zhang Y."/>
            <person name="Obille A."/>
            <person name="Becker A."/>
            <person name="Abrahante J.E."/>
            <person name="Garbe J."/>
            <person name="Badalamenti J.P."/>
            <person name="Herman A."/>
            <person name="Mangelson H."/>
            <person name="Liachko I."/>
            <person name="Sullivan S."/>
            <person name="Sone E.D."/>
            <person name="Koren S."/>
            <person name="Silverstein K.A.T."/>
            <person name="Beckman K.B."/>
            <person name="Gohl D.M."/>
        </authorList>
    </citation>
    <scope>NUCLEOTIDE SEQUENCE</scope>
    <source>
        <strain evidence="4">Duluth1</strain>
        <tissue evidence="4">Whole animal</tissue>
    </source>
</reference>
<proteinExistence type="predicted"/>
<dbReference type="Proteomes" id="UP000828390">
    <property type="component" value="Unassembled WGS sequence"/>
</dbReference>
<feature type="coiled-coil region" evidence="3">
    <location>
        <begin position="21"/>
        <end position="48"/>
    </location>
</feature>
<dbReference type="AlphaFoldDB" id="A0A9D4L7T5"/>
<dbReference type="PROSITE" id="PS51125">
    <property type="entry name" value="NHL"/>
    <property type="match status" value="1"/>
</dbReference>
<dbReference type="Gene3D" id="2.120.10.30">
    <property type="entry name" value="TolB, C-terminal domain"/>
    <property type="match status" value="1"/>
</dbReference>
<reference evidence="4" key="2">
    <citation type="submission" date="2020-11" db="EMBL/GenBank/DDBJ databases">
        <authorList>
            <person name="McCartney M.A."/>
            <person name="Auch B."/>
            <person name="Kono T."/>
            <person name="Mallez S."/>
            <person name="Becker A."/>
            <person name="Gohl D.M."/>
            <person name="Silverstein K.A.T."/>
            <person name="Koren S."/>
            <person name="Bechman K.B."/>
            <person name="Herman A."/>
            <person name="Abrahante J.E."/>
            <person name="Garbe J."/>
        </authorList>
    </citation>
    <scope>NUCLEOTIDE SEQUENCE</scope>
    <source>
        <strain evidence="4">Duluth1</strain>
        <tissue evidence="4">Whole animal</tissue>
    </source>
</reference>
<gene>
    <name evidence="4" type="ORF">DPMN_096158</name>
</gene>
<dbReference type="InterPro" id="IPR001258">
    <property type="entry name" value="NHL_repeat"/>
</dbReference>
<evidence type="ECO:0000256" key="2">
    <source>
        <dbReference type="PROSITE-ProRule" id="PRU00504"/>
    </source>
</evidence>
<dbReference type="SUPFAM" id="SSF63829">
    <property type="entry name" value="Calcium-dependent phosphotriesterase"/>
    <property type="match status" value="1"/>
</dbReference>
<keyword evidence="3" id="KW-0175">Coiled coil</keyword>
<keyword evidence="5" id="KW-1185">Reference proteome</keyword>
<dbReference type="InterPro" id="IPR011042">
    <property type="entry name" value="6-blade_b-propeller_TolB-like"/>
</dbReference>
<feature type="repeat" description="NHL" evidence="2">
    <location>
        <begin position="168"/>
        <end position="197"/>
    </location>
</feature>
<comment type="caution">
    <text evidence="4">The sequence shown here is derived from an EMBL/GenBank/DDBJ whole genome shotgun (WGS) entry which is preliminary data.</text>
</comment>
<dbReference type="EMBL" id="JAIWYP010000003">
    <property type="protein sequence ID" value="KAH3853627.1"/>
    <property type="molecule type" value="Genomic_DNA"/>
</dbReference>
<sequence length="321" mass="36630">MFKSTQETSIQFVEVSYTVKLQEIRDMRSQLNATLDELENTTMKELDEIRTTLQKSLKNDVDKCSRLKDELQQHVEAVQSLCGKSKKEIEFIASRKCLEKIQQSETYLKKNPLKDQTFMIFHADIDIEQYLSKKSGLGRIVVMNSNQVLTVKRKSEYTVKISSDTKPCSLSGICILPSGHVIVVDRNNEKVKLIDQQYNIVNHSKVSGFLSDICLITPSEVAVTVGNDVQFISVINGQLITGRRFQLPHDVVGIAHHHGALYVISRTALYHYTLTGTLVKKLYEDTGDGSRGKCIVNIFNKLIYCTFLDYRNQYFNKEDLF</sequence>
<organism evidence="4 5">
    <name type="scientific">Dreissena polymorpha</name>
    <name type="common">Zebra mussel</name>
    <name type="synonym">Mytilus polymorpha</name>
    <dbReference type="NCBI Taxonomy" id="45954"/>
    <lineage>
        <taxon>Eukaryota</taxon>
        <taxon>Metazoa</taxon>
        <taxon>Spiralia</taxon>
        <taxon>Lophotrochozoa</taxon>
        <taxon>Mollusca</taxon>
        <taxon>Bivalvia</taxon>
        <taxon>Autobranchia</taxon>
        <taxon>Heteroconchia</taxon>
        <taxon>Euheterodonta</taxon>
        <taxon>Imparidentia</taxon>
        <taxon>Neoheterodontei</taxon>
        <taxon>Myida</taxon>
        <taxon>Dreissenoidea</taxon>
        <taxon>Dreissenidae</taxon>
        <taxon>Dreissena</taxon>
    </lineage>
</organism>
<accession>A0A9D4L7T5</accession>
<evidence type="ECO:0000313" key="4">
    <source>
        <dbReference type="EMBL" id="KAH3853627.1"/>
    </source>
</evidence>
<protein>
    <submittedName>
        <fullName evidence="4">Uncharacterized protein</fullName>
    </submittedName>
</protein>
<keyword evidence="1" id="KW-0677">Repeat</keyword>
<evidence type="ECO:0000313" key="5">
    <source>
        <dbReference type="Proteomes" id="UP000828390"/>
    </source>
</evidence>
<evidence type="ECO:0000256" key="1">
    <source>
        <dbReference type="ARBA" id="ARBA00022737"/>
    </source>
</evidence>
<name>A0A9D4L7T5_DREPO</name>
<evidence type="ECO:0000256" key="3">
    <source>
        <dbReference type="SAM" id="Coils"/>
    </source>
</evidence>